<evidence type="ECO:0000313" key="16">
    <source>
        <dbReference type="Proteomes" id="UP000593562"/>
    </source>
</evidence>
<dbReference type="Pfam" id="PF00067">
    <property type="entry name" value="p450"/>
    <property type="match status" value="1"/>
</dbReference>
<dbReference type="InterPro" id="IPR051103">
    <property type="entry name" value="Plant_metabolite_P450s"/>
</dbReference>
<keyword evidence="4 12" id="KW-0349">Heme</keyword>
<gene>
    <name evidence="15" type="ORF">HS088_TW15G00802</name>
</gene>
<dbReference type="Proteomes" id="UP000593562">
    <property type="component" value="Unassembled WGS sequence"/>
</dbReference>
<dbReference type="GO" id="GO:0016709">
    <property type="term" value="F:oxidoreductase activity, acting on paired donors, with incorporation or reduction of molecular oxygen, NAD(P)H as one donor, and incorporation of one atom of oxygen"/>
    <property type="evidence" value="ECO:0007669"/>
    <property type="project" value="TreeGrafter"/>
</dbReference>
<evidence type="ECO:0000256" key="3">
    <source>
        <dbReference type="ARBA" id="ARBA00010617"/>
    </source>
</evidence>
<name>A0A7J7CMM0_TRIWF</name>
<dbReference type="PANTHER" id="PTHR24298:SF800">
    <property type="entry name" value="CYTOCHROME P450 89A2-RELATED"/>
    <property type="match status" value="1"/>
</dbReference>
<dbReference type="InterPro" id="IPR017972">
    <property type="entry name" value="Cyt_P450_CS"/>
</dbReference>
<evidence type="ECO:0000256" key="1">
    <source>
        <dbReference type="ARBA" id="ARBA00001971"/>
    </source>
</evidence>
<dbReference type="EMBL" id="JAAARO010000015">
    <property type="protein sequence ID" value="KAF5735300.1"/>
    <property type="molecule type" value="Genomic_DNA"/>
</dbReference>
<dbReference type="AlphaFoldDB" id="A0A7J7CMM0"/>
<sequence>MSSITNSTTQTILSSAKRMEFWFIILISISIAALLKALINFAIPTNKPTNKLPPSPFTIPIISNILWLRKSFLDLEPILRSLYAKLGPVVTLHIGPSTAIFVSDRLLTHQALVQNGAVFADRPPAGAAEQILTCNQHNINSASYGLTWRILRRNMSAEILHPSRVRSYSHARKWVLQILLDRLRSKSEPGEAIRVVDEFHYAMFCLLVLMCFGDKLSENQIKEIGSVQRNLLVRFTKFNVLNFWPTATKILLHKWWQEFYKLHQEQKDVLIPLIRARKKAKEESLSKFKEGKEEYVVSYVDTLLDLELPEEKRKLDEGELMTLCSEFLNGGTDTTSTALQWIMANLVKYPQIQEKLFREIKGVVGDGEVFLIKEDDLQRMPYLKAVILEGLRRHPPGHFLLTHAVTEDTTLDNYLIPKNGVINFAVAEMGWDPKVWEDPMSFKPERFMSSDGCRAGEGFDITGSKEIKMMPFGVGRRMCPAYGLGMLHLEYFVANLVWNFEWKAKDGDCVDLSEKFEFTVVMKNPLQACISPRSKYLP</sequence>
<evidence type="ECO:0000256" key="12">
    <source>
        <dbReference type="PIRSR" id="PIRSR602401-1"/>
    </source>
</evidence>
<evidence type="ECO:0000256" key="13">
    <source>
        <dbReference type="RuleBase" id="RU000461"/>
    </source>
</evidence>
<evidence type="ECO:0000256" key="2">
    <source>
        <dbReference type="ARBA" id="ARBA00004167"/>
    </source>
</evidence>
<protein>
    <submittedName>
        <fullName evidence="15">Cytochrome P450 89A2-like</fullName>
    </submittedName>
</protein>
<keyword evidence="11 14" id="KW-0472">Membrane</keyword>
<evidence type="ECO:0000256" key="14">
    <source>
        <dbReference type="SAM" id="Phobius"/>
    </source>
</evidence>
<dbReference type="InParanoid" id="A0A7J7CMM0"/>
<feature type="binding site" description="axial binding residue" evidence="12">
    <location>
        <position position="479"/>
    </location>
    <ligand>
        <name>heme</name>
        <dbReference type="ChEBI" id="CHEBI:30413"/>
    </ligand>
    <ligandPart>
        <name>Fe</name>
        <dbReference type="ChEBI" id="CHEBI:18248"/>
    </ligandPart>
</feature>
<keyword evidence="6 12" id="KW-0479">Metal-binding</keyword>
<evidence type="ECO:0000256" key="9">
    <source>
        <dbReference type="ARBA" id="ARBA00023004"/>
    </source>
</evidence>
<reference evidence="15 16" key="1">
    <citation type="journal article" date="2020" name="Nat. Commun.">
        <title>Genome of Tripterygium wilfordii and identification of cytochrome P450 involved in triptolide biosynthesis.</title>
        <authorList>
            <person name="Tu L."/>
            <person name="Su P."/>
            <person name="Zhang Z."/>
            <person name="Gao L."/>
            <person name="Wang J."/>
            <person name="Hu T."/>
            <person name="Zhou J."/>
            <person name="Zhang Y."/>
            <person name="Zhao Y."/>
            <person name="Liu Y."/>
            <person name="Song Y."/>
            <person name="Tong Y."/>
            <person name="Lu Y."/>
            <person name="Yang J."/>
            <person name="Xu C."/>
            <person name="Jia M."/>
            <person name="Peters R.J."/>
            <person name="Huang L."/>
            <person name="Gao W."/>
        </authorList>
    </citation>
    <scope>NUCLEOTIDE SEQUENCE [LARGE SCALE GENOMIC DNA]</scope>
    <source>
        <strain evidence="16">cv. XIE 37</strain>
        <tissue evidence="15">Leaf</tissue>
    </source>
</reference>
<dbReference type="PRINTS" id="PR00463">
    <property type="entry name" value="EP450I"/>
</dbReference>
<dbReference type="FunCoup" id="A0A7J7CMM0">
    <property type="interactions" value="115"/>
</dbReference>
<evidence type="ECO:0000256" key="5">
    <source>
        <dbReference type="ARBA" id="ARBA00022692"/>
    </source>
</evidence>
<dbReference type="InterPro" id="IPR002401">
    <property type="entry name" value="Cyt_P450_E_grp-I"/>
</dbReference>
<keyword evidence="10 13" id="KW-0503">Monooxygenase</keyword>
<dbReference type="CDD" id="cd11075">
    <property type="entry name" value="CYP77_89"/>
    <property type="match status" value="1"/>
</dbReference>
<comment type="caution">
    <text evidence="15">The sequence shown here is derived from an EMBL/GenBank/DDBJ whole genome shotgun (WGS) entry which is preliminary data.</text>
</comment>
<keyword evidence="9 12" id="KW-0408">Iron</keyword>
<dbReference type="GO" id="GO:0005506">
    <property type="term" value="F:iron ion binding"/>
    <property type="evidence" value="ECO:0007669"/>
    <property type="project" value="InterPro"/>
</dbReference>
<dbReference type="FunFam" id="1.10.630.10:FF:000012">
    <property type="entry name" value="Cytochrome P450 family protein"/>
    <property type="match status" value="1"/>
</dbReference>
<keyword evidence="8 13" id="KW-0560">Oxidoreductase</keyword>
<evidence type="ECO:0000256" key="6">
    <source>
        <dbReference type="ARBA" id="ARBA00022723"/>
    </source>
</evidence>
<comment type="subcellular location">
    <subcellularLocation>
        <location evidence="2">Membrane</location>
        <topology evidence="2">Single-pass membrane protein</topology>
    </subcellularLocation>
</comment>
<dbReference type="SUPFAM" id="SSF48264">
    <property type="entry name" value="Cytochrome P450"/>
    <property type="match status" value="1"/>
</dbReference>
<organism evidence="15 16">
    <name type="scientific">Tripterygium wilfordii</name>
    <name type="common">Thunder God vine</name>
    <dbReference type="NCBI Taxonomy" id="458696"/>
    <lineage>
        <taxon>Eukaryota</taxon>
        <taxon>Viridiplantae</taxon>
        <taxon>Streptophyta</taxon>
        <taxon>Embryophyta</taxon>
        <taxon>Tracheophyta</taxon>
        <taxon>Spermatophyta</taxon>
        <taxon>Magnoliopsida</taxon>
        <taxon>eudicotyledons</taxon>
        <taxon>Gunneridae</taxon>
        <taxon>Pentapetalae</taxon>
        <taxon>rosids</taxon>
        <taxon>fabids</taxon>
        <taxon>Celastrales</taxon>
        <taxon>Celastraceae</taxon>
        <taxon>Tripterygium</taxon>
    </lineage>
</organism>
<dbReference type="GO" id="GO:0020037">
    <property type="term" value="F:heme binding"/>
    <property type="evidence" value="ECO:0007669"/>
    <property type="project" value="InterPro"/>
</dbReference>
<evidence type="ECO:0000256" key="8">
    <source>
        <dbReference type="ARBA" id="ARBA00023002"/>
    </source>
</evidence>
<dbReference type="InterPro" id="IPR001128">
    <property type="entry name" value="Cyt_P450"/>
</dbReference>
<dbReference type="PROSITE" id="PS00086">
    <property type="entry name" value="CYTOCHROME_P450"/>
    <property type="match status" value="1"/>
</dbReference>
<evidence type="ECO:0000256" key="11">
    <source>
        <dbReference type="ARBA" id="ARBA00023136"/>
    </source>
</evidence>
<keyword evidence="5 14" id="KW-0812">Transmembrane</keyword>
<comment type="cofactor">
    <cofactor evidence="1 12">
        <name>heme</name>
        <dbReference type="ChEBI" id="CHEBI:30413"/>
    </cofactor>
</comment>
<feature type="transmembrane region" description="Helical" evidence="14">
    <location>
        <begin position="21"/>
        <end position="43"/>
    </location>
</feature>
<dbReference type="PANTHER" id="PTHR24298">
    <property type="entry name" value="FLAVONOID 3'-MONOOXYGENASE-RELATED"/>
    <property type="match status" value="1"/>
</dbReference>
<evidence type="ECO:0000256" key="7">
    <source>
        <dbReference type="ARBA" id="ARBA00022989"/>
    </source>
</evidence>
<dbReference type="Gene3D" id="1.10.630.10">
    <property type="entry name" value="Cytochrome P450"/>
    <property type="match status" value="1"/>
</dbReference>
<evidence type="ECO:0000313" key="15">
    <source>
        <dbReference type="EMBL" id="KAF5735300.1"/>
    </source>
</evidence>
<evidence type="ECO:0000256" key="4">
    <source>
        <dbReference type="ARBA" id="ARBA00022617"/>
    </source>
</evidence>
<dbReference type="GO" id="GO:0016020">
    <property type="term" value="C:membrane"/>
    <property type="evidence" value="ECO:0007669"/>
    <property type="project" value="UniProtKB-SubCell"/>
</dbReference>
<dbReference type="InterPro" id="IPR036396">
    <property type="entry name" value="Cyt_P450_sf"/>
</dbReference>
<accession>A0A7J7CMM0</accession>
<keyword evidence="16" id="KW-1185">Reference proteome</keyword>
<dbReference type="PRINTS" id="PR00385">
    <property type="entry name" value="P450"/>
</dbReference>
<comment type="similarity">
    <text evidence="3 13">Belongs to the cytochrome P450 family.</text>
</comment>
<keyword evidence="7 14" id="KW-1133">Transmembrane helix</keyword>
<proteinExistence type="inferred from homology"/>
<evidence type="ECO:0000256" key="10">
    <source>
        <dbReference type="ARBA" id="ARBA00023033"/>
    </source>
</evidence>